<accession>A0A6P7SRC0</accession>
<dbReference type="InterPro" id="IPR010753">
    <property type="entry name" value="DUF1330"/>
</dbReference>
<dbReference type="AlphaFoldDB" id="A0A6P7SRC0"/>
<proteinExistence type="predicted"/>
<keyword evidence="2" id="KW-1185">Reference proteome</keyword>
<dbReference type="Gene3D" id="3.30.70.100">
    <property type="match status" value="2"/>
</dbReference>
<organism evidence="2 3">
    <name type="scientific">Octopus sinensis</name>
    <name type="common">East Asian common octopus</name>
    <dbReference type="NCBI Taxonomy" id="2607531"/>
    <lineage>
        <taxon>Eukaryota</taxon>
        <taxon>Metazoa</taxon>
        <taxon>Spiralia</taxon>
        <taxon>Lophotrochozoa</taxon>
        <taxon>Mollusca</taxon>
        <taxon>Cephalopoda</taxon>
        <taxon>Coleoidea</taxon>
        <taxon>Octopodiformes</taxon>
        <taxon>Octopoda</taxon>
        <taxon>Incirrata</taxon>
        <taxon>Octopodidae</taxon>
        <taxon>Octopus</taxon>
    </lineage>
</organism>
<reference evidence="3 4" key="1">
    <citation type="submission" date="2025-08" db="UniProtKB">
        <authorList>
            <consortium name="RefSeq"/>
        </authorList>
    </citation>
    <scope>IDENTIFICATION</scope>
</reference>
<evidence type="ECO:0000259" key="1">
    <source>
        <dbReference type="Pfam" id="PF07045"/>
    </source>
</evidence>
<dbReference type="RefSeq" id="XP_029640701.1">
    <property type="nucleotide sequence ID" value="XM_029784841.2"/>
</dbReference>
<evidence type="ECO:0000313" key="4">
    <source>
        <dbReference type="RefSeq" id="XP_029640701.1"/>
    </source>
</evidence>
<evidence type="ECO:0000313" key="7">
    <source>
        <dbReference type="RefSeq" id="XP_036357250.1"/>
    </source>
</evidence>
<gene>
    <name evidence="3 4 5 6 7" type="primary">LOC115215607</name>
</gene>
<evidence type="ECO:0000313" key="6">
    <source>
        <dbReference type="RefSeq" id="XP_036357240.1"/>
    </source>
</evidence>
<name>A0A6P7SRC0_9MOLL</name>
<protein>
    <submittedName>
        <fullName evidence="3 4">Uncharacterized protein LOC115215607</fullName>
    </submittedName>
</protein>
<feature type="domain" description="DUF1330" evidence="1">
    <location>
        <begin position="155"/>
        <end position="232"/>
    </location>
</feature>
<dbReference type="KEGG" id="osn:115215607"/>
<sequence>MNTKNIGVQTRDPSAPCTPLLNNWKRENIFPAALKEVYVIFRYGSESKQSFRNAWVLQQKIIQNYGGKFIGFSDQITNLENSEWPNNHCIVILCFLSLEQAIRWINSDRIFKQQDMEYEAYVVPLQYIPDLAYTTFMLMEVEVQFPDELITKFEKEYVRPAAAIMDKFEVAHGVVASNDIHQFRQTTWDIQGKTIVIHQFKSDSHFNDFYRSDEYQNLIDVRKSLYHSNVIMFTLINDPPLFTKG</sequence>
<dbReference type="RefSeq" id="XP_036357250.1">
    <property type="nucleotide sequence ID" value="XM_036501357.1"/>
</dbReference>
<dbReference type="Pfam" id="PF07045">
    <property type="entry name" value="DUF1330"/>
    <property type="match status" value="1"/>
</dbReference>
<evidence type="ECO:0000313" key="5">
    <source>
        <dbReference type="RefSeq" id="XP_036357237.1"/>
    </source>
</evidence>
<evidence type="ECO:0000313" key="2">
    <source>
        <dbReference type="Proteomes" id="UP000515154"/>
    </source>
</evidence>
<dbReference type="SUPFAM" id="SSF54909">
    <property type="entry name" value="Dimeric alpha+beta barrel"/>
    <property type="match status" value="1"/>
</dbReference>
<dbReference type="Proteomes" id="UP000515154">
    <property type="component" value="Linkage group LG1"/>
</dbReference>
<dbReference type="InterPro" id="IPR011008">
    <property type="entry name" value="Dimeric_a/b-barrel"/>
</dbReference>
<evidence type="ECO:0000313" key="3">
    <source>
        <dbReference type="RefSeq" id="XP_029640693.1"/>
    </source>
</evidence>
<dbReference type="RefSeq" id="XP_029640693.1">
    <property type="nucleotide sequence ID" value="XM_029784833.2"/>
</dbReference>
<dbReference type="RefSeq" id="XP_036357237.1">
    <property type="nucleotide sequence ID" value="XM_036501344.1"/>
</dbReference>
<dbReference type="RefSeq" id="XP_036357240.1">
    <property type="nucleotide sequence ID" value="XM_036501347.1"/>
</dbReference>